<accession>A0A330HVX1</accession>
<dbReference type="RefSeq" id="WP_112095218.1">
    <property type="nucleotide sequence ID" value="NZ_QMBP01000001.1"/>
</dbReference>
<dbReference type="Pfam" id="PF09951">
    <property type="entry name" value="Imm33"/>
    <property type="match status" value="1"/>
</dbReference>
<evidence type="ECO:0000313" key="3">
    <source>
        <dbReference type="Proteomes" id="UP000251558"/>
    </source>
</evidence>
<feature type="domain" description="Immunity protein Imm33" evidence="1">
    <location>
        <begin position="23"/>
        <end position="102"/>
    </location>
</feature>
<sequence>MNKRFKLSAEQIQPLATGYGGAIASDRITVDGRPVGYMYRTRPHNEMDSGWAFLAGDETDAYMSNSANHAIYDVNTIANYDPEIIPLLDAPVGSAFIRTPSGLAADPRGAPAD</sequence>
<organism evidence="2 3">
    <name type="scientific">Mesorhizobium hawassense</name>
    <dbReference type="NCBI Taxonomy" id="1209954"/>
    <lineage>
        <taxon>Bacteria</taxon>
        <taxon>Pseudomonadati</taxon>
        <taxon>Pseudomonadota</taxon>
        <taxon>Alphaproteobacteria</taxon>
        <taxon>Hyphomicrobiales</taxon>
        <taxon>Phyllobacteriaceae</taxon>
        <taxon>Mesorhizobium</taxon>
    </lineage>
</organism>
<name>A0A330HVX1_9HYPH</name>
<dbReference type="InterPro" id="IPR018689">
    <property type="entry name" value="Imm33_dom"/>
</dbReference>
<gene>
    <name evidence="2" type="ORF">DPM33_02045</name>
</gene>
<evidence type="ECO:0000259" key="1">
    <source>
        <dbReference type="Pfam" id="PF09951"/>
    </source>
</evidence>
<dbReference type="AlphaFoldDB" id="A0A330HVX1"/>
<dbReference type="EMBL" id="QMBP01000001">
    <property type="protein sequence ID" value="RAZ92686.1"/>
    <property type="molecule type" value="Genomic_DNA"/>
</dbReference>
<protein>
    <submittedName>
        <fullName evidence="2">DUF2185 domain-containing protein</fullName>
    </submittedName>
</protein>
<reference evidence="2 3" key="2">
    <citation type="submission" date="2018-07" db="EMBL/GenBank/DDBJ databases">
        <title>Diversity of Mesorhizobium strains in Brazil.</title>
        <authorList>
            <person name="Helene L.C.F."/>
            <person name="Dall'Agnol R."/>
            <person name="Delamuta J.R.M."/>
            <person name="Hungria M."/>
        </authorList>
    </citation>
    <scope>NUCLEOTIDE SEQUENCE [LARGE SCALE GENOMIC DNA]</scope>
    <source>
        <strain evidence="2 3">AC99b</strain>
    </source>
</reference>
<evidence type="ECO:0000313" key="2">
    <source>
        <dbReference type="EMBL" id="RAZ92686.1"/>
    </source>
</evidence>
<keyword evidence="3" id="KW-1185">Reference proteome</keyword>
<comment type="caution">
    <text evidence="2">The sequence shown here is derived from an EMBL/GenBank/DDBJ whole genome shotgun (WGS) entry which is preliminary data.</text>
</comment>
<dbReference type="PANTHER" id="PTHR38743:SF2">
    <property type="entry name" value="DUF2185 DOMAIN-CONTAINING PROTEIN"/>
    <property type="match status" value="1"/>
</dbReference>
<dbReference type="PANTHER" id="PTHR38743">
    <property type="entry name" value="SIMILAR TO GLYOXYLASE I FAMILY PROTEIN"/>
    <property type="match status" value="1"/>
</dbReference>
<dbReference type="Proteomes" id="UP000251558">
    <property type="component" value="Unassembled WGS sequence"/>
</dbReference>
<proteinExistence type="predicted"/>
<dbReference type="OrthoDB" id="4827574at2"/>
<reference evidence="3" key="1">
    <citation type="submission" date="2018-06" db="EMBL/GenBank/DDBJ databases">
        <authorList>
            <person name="Helene L.C."/>
            <person name="Dall'Agnol R."/>
            <person name="Delamuta J.R."/>
            <person name="Hungria M."/>
        </authorList>
    </citation>
    <scope>NUCLEOTIDE SEQUENCE [LARGE SCALE GENOMIC DNA]</scope>
    <source>
        <strain evidence="3">AC99b</strain>
    </source>
</reference>